<dbReference type="Proteomes" id="UP000199594">
    <property type="component" value="Unassembled WGS sequence"/>
</dbReference>
<dbReference type="InterPro" id="IPR022488">
    <property type="entry name" value="PPK2-related"/>
</dbReference>
<evidence type="ECO:0000313" key="3">
    <source>
        <dbReference type="Proteomes" id="UP000199594"/>
    </source>
</evidence>
<dbReference type="InterPro" id="IPR027417">
    <property type="entry name" value="P-loop_NTPase"/>
</dbReference>
<dbReference type="EMBL" id="FPAQ01000010">
    <property type="protein sequence ID" value="SFT60407.1"/>
    <property type="molecule type" value="Genomic_DNA"/>
</dbReference>
<dbReference type="Gene3D" id="3.40.50.300">
    <property type="entry name" value="P-loop containing nucleotide triphosphate hydrolases"/>
    <property type="match status" value="2"/>
</dbReference>
<evidence type="ECO:0000313" key="2">
    <source>
        <dbReference type="EMBL" id="SFT60407.1"/>
    </source>
</evidence>
<proteinExistence type="predicted"/>
<reference evidence="2 3" key="1">
    <citation type="submission" date="2016-10" db="EMBL/GenBank/DDBJ databases">
        <authorList>
            <person name="de Groot N.N."/>
        </authorList>
    </citation>
    <scope>NUCLEOTIDE SEQUENCE [LARGE SCALE GENOMIC DNA]</scope>
    <source>
        <strain evidence="2 3">CGMCC 1.6493</strain>
    </source>
</reference>
<dbReference type="SUPFAM" id="SSF52540">
    <property type="entry name" value="P-loop containing nucleoside triphosphate hydrolases"/>
    <property type="match status" value="1"/>
</dbReference>
<dbReference type="Pfam" id="PF03976">
    <property type="entry name" value="PPK2"/>
    <property type="match status" value="2"/>
</dbReference>
<feature type="domain" description="Polyphosphate kinase-2-related" evidence="1">
    <location>
        <begin position="3"/>
        <end position="191"/>
    </location>
</feature>
<dbReference type="OrthoDB" id="9775224at2"/>
<dbReference type="GO" id="GO:0016740">
    <property type="term" value="F:transferase activity"/>
    <property type="evidence" value="ECO:0007669"/>
    <property type="project" value="UniProtKB-KW"/>
</dbReference>
<evidence type="ECO:0000259" key="1">
    <source>
        <dbReference type="Pfam" id="PF03976"/>
    </source>
</evidence>
<feature type="domain" description="Polyphosphate kinase-2-related" evidence="1">
    <location>
        <begin position="249"/>
        <end position="469"/>
    </location>
</feature>
<keyword evidence="2" id="KW-0808">Transferase</keyword>
<accession>A0A1I6ZCI4</accession>
<gene>
    <name evidence="2" type="ORF">SAMN04487956_11035</name>
</gene>
<dbReference type="PANTHER" id="PTHR34383">
    <property type="entry name" value="POLYPHOSPHATE:AMP PHOSPHOTRANSFERASE-RELATED"/>
    <property type="match status" value="1"/>
</dbReference>
<organism evidence="2 3">
    <name type="scientific">Halomonas saccharevitans</name>
    <dbReference type="NCBI Taxonomy" id="416872"/>
    <lineage>
        <taxon>Bacteria</taxon>
        <taxon>Pseudomonadati</taxon>
        <taxon>Pseudomonadota</taxon>
        <taxon>Gammaproteobacteria</taxon>
        <taxon>Oceanospirillales</taxon>
        <taxon>Halomonadaceae</taxon>
        <taxon>Halomonas</taxon>
    </lineage>
</organism>
<dbReference type="PANTHER" id="PTHR34383:SF3">
    <property type="entry name" value="POLYPHOSPHATE:AMP PHOSPHOTRANSFERASE"/>
    <property type="match status" value="1"/>
</dbReference>
<protein>
    <submittedName>
        <fullName evidence="2">Polyphosphate:AMP phosphotransferase</fullName>
    </submittedName>
</protein>
<dbReference type="RefSeq" id="WP_089848367.1">
    <property type="nucleotide sequence ID" value="NZ_FPAQ01000010.1"/>
</dbReference>
<dbReference type="AlphaFoldDB" id="A0A1I6ZCI4"/>
<sequence length="475" mass="54611">MTTHTLRARLLEAQLDLVRRRERSVIVLLTGHAVTHKGRLVNELDHWLENRHTEVHALAPSSEEQERPYWWRFWRRLPDRGRIGIFIHGWYGDALFARAERRLSPGAFRDRLTEIRAFEAELAAEGVVLLKLWMDIERPVQHREMQALQADPARAWQLGASDWQRHQQHGVIDALGCEVREATAAEHAPWRRLAFRDPAAQLEQLAGLLHETLTAAPTPPRALAQAPVDEALEAPSIHHAEPRVSAPLKKPSYAAALAEAQGRLARNARELARRRIPVVLAFEGLDAAGKGGGIHRLTAALDARQYRVHRIAAPSNEERALPWAWRFWRRLPADGRIALFDRSWYGRVLVERVEGLAPETAWRRAYAEIREFERQLLAHGAVLGKLFLSISQEEQLRRFEARAAAPHKRHKLTEEDWRNRARWEDYREAIDEMFARTQAPGAEWALIACDDKRRARLALFEQINRRLEARLAAPC</sequence>
<name>A0A1I6ZCI4_9GAMM</name>